<sequence length="300" mass="33599">MEQDNKIYPVGGRTQNKIIKTYASDMERVIEDDTGGGLIKKIIHGEEEHEKEKMASSPESKKNKFFMFIGIVLLGIGLTTLSYLLSAKEAPTVSVERQFVPLIFNDKSVFVEIKDFTKDQIVQTILNATNTALVKQGGVQGIYPTYDKKMAGLRQFVSLIKGNFIPGSDIFVSENFLMGVVNSESKPVSADASAGKDFFILLKVRSNVDVFDSLRAWEKKMFSDLHGFFGVALSPETKYLLIKEFQNGVVENKNARLLFDKENKIVMMYILADDTSVIITNTENATHEIMLRLASSQVEK</sequence>
<dbReference type="EMBL" id="MFVK01000036">
    <property type="protein sequence ID" value="OGI98359.1"/>
    <property type="molecule type" value="Genomic_DNA"/>
</dbReference>
<name>A0A1F6XW50_9BACT</name>
<keyword evidence="1" id="KW-0812">Transmembrane</keyword>
<organism evidence="2 3">
    <name type="scientific">Candidatus Nomurabacteria bacterium RIFCSPLOWO2_02_FULL_40_10</name>
    <dbReference type="NCBI Taxonomy" id="1801786"/>
    <lineage>
        <taxon>Bacteria</taxon>
        <taxon>Candidatus Nomuraibacteriota</taxon>
    </lineage>
</organism>
<protein>
    <submittedName>
        <fullName evidence="2">Uncharacterized protein</fullName>
    </submittedName>
</protein>
<comment type="caution">
    <text evidence="2">The sequence shown here is derived from an EMBL/GenBank/DDBJ whole genome shotgun (WGS) entry which is preliminary data.</text>
</comment>
<evidence type="ECO:0000313" key="3">
    <source>
        <dbReference type="Proteomes" id="UP000176479"/>
    </source>
</evidence>
<feature type="transmembrane region" description="Helical" evidence="1">
    <location>
        <begin position="65"/>
        <end position="85"/>
    </location>
</feature>
<dbReference type="AlphaFoldDB" id="A0A1F6XW50"/>
<evidence type="ECO:0000313" key="2">
    <source>
        <dbReference type="EMBL" id="OGI98359.1"/>
    </source>
</evidence>
<keyword evidence="1" id="KW-0472">Membrane</keyword>
<keyword evidence="1" id="KW-1133">Transmembrane helix</keyword>
<proteinExistence type="predicted"/>
<dbReference type="Proteomes" id="UP000176479">
    <property type="component" value="Unassembled WGS sequence"/>
</dbReference>
<reference evidence="2 3" key="1">
    <citation type="journal article" date="2016" name="Nat. Commun.">
        <title>Thousands of microbial genomes shed light on interconnected biogeochemical processes in an aquifer system.</title>
        <authorList>
            <person name="Anantharaman K."/>
            <person name="Brown C.T."/>
            <person name="Hug L.A."/>
            <person name="Sharon I."/>
            <person name="Castelle C.J."/>
            <person name="Probst A.J."/>
            <person name="Thomas B.C."/>
            <person name="Singh A."/>
            <person name="Wilkins M.J."/>
            <person name="Karaoz U."/>
            <person name="Brodie E.L."/>
            <person name="Williams K.H."/>
            <person name="Hubbard S.S."/>
            <person name="Banfield J.F."/>
        </authorList>
    </citation>
    <scope>NUCLEOTIDE SEQUENCE [LARGE SCALE GENOMIC DNA]</scope>
</reference>
<evidence type="ECO:0000256" key="1">
    <source>
        <dbReference type="SAM" id="Phobius"/>
    </source>
</evidence>
<accession>A0A1F6XW50</accession>
<gene>
    <name evidence="2" type="ORF">A3H53_01965</name>
</gene>